<protein>
    <recommendedName>
        <fullName evidence="17">Cation/H+ exchanger domain-containing protein</fullName>
    </recommendedName>
</protein>
<dbReference type="InterPro" id="IPR057290">
    <property type="entry name" value="CHX17_C"/>
</dbReference>
<keyword evidence="8 11" id="KW-0472">Membrane</keyword>
<evidence type="ECO:0000256" key="4">
    <source>
        <dbReference type="ARBA" id="ARBA00022692"/>
    </source>
</evidence>
<keyword evidence="6 11" id="KW-1133">Transmembrane helix</keyword>
<evidence type="ECO:0000256" key="7">
    <source>
        <dbReference type="ARBA" id="ARBA00023065"/>
    </source>
</evidence>
<feature type="transmembrane region" description="Helical" evidence="11">
    <location>
        <begin position="381"/>
        <end position="405"/>
    </location>
</feature>
<dbReference type="Proteomes" id="UP001177140">
    <property type="component" value="Unassembled WGS sequence"/>
</dbReference>
<dbReference type="InterPro" id="IPR050794">
    <property type="entry name" value="CPA2_transporter"/>
</dbReference>
<evidence type="ECO:0000256" key="5">
    <source>
        <dbReference type="ARBA" id="ARBA00022958"/>
    </source>
</evidence>
<evidence type="ECO:0000259" key="14">
    <source>
        <dbReference type="Pfam" id="PF23259"/>
    </source>
</evidence>
<accession>A0AA42B3I3</accession>
<dbReference type="GO" id="GO:0012505">
    <property type="term" value="C:endomembrane system"/>
    <property type="evidence" value="ECO:0007669"/>
    <property type="project" value="TreeGrafter"/>
</dbReference>
<organism evidence="15 16">
    <name type="scientific">Papaver nudicaule</name>
    <name type="common">Iceland poppy</name>
    <dbReference type="NCBI Taxonomy" id="74823"/>
    <lineage>
        <taxon>Eukaryota</taxon>
        <taxon>Viridiplantae</taxon>
        <taxon>Streptophyta</taxon>
        <taxon>Embryophyta</taxon>
        <taxon>Tracheophyta</taxon>
        <taxon>Spermatophyta</taxon>
        <taxon>Magnoliopsida</taxon>
        <taxon>Ranunculales</taxon>
        <taxon>Papaveraceae</taxon>
        <taxon>Papaveroideae</taxon>
        <taxon>Papaver</taxon>
    </lineage>
</organism>
<keyword evidence="7" id="KW-0406">Ion transport</keyword>
<evidence type="ECO:0000256" key="3">
    <source>
        <dbReference type="ARBA" id="ARBA00022538"/>
    </source>
</evidence>
<dbReference type="InterPro" id="IPR006153">
    <property type="entry name" value="Cation/H_exchanger_TM"/>
</dbReference>
<feature type="transmembrane region" description="Helical" evidence="11">
    <location>
        <begin position="444"/>
        <end position="466"/>
    </location>
</feature>
<evidence type="ECO:0000256" key="2">
    <source>
        <dbReference type="ARBA" id="ARBA00022448"/>
    </source>
</evidence>
<dbReference type="EMBL" id="JAJJMA010323386">
    <property type="protein sequence ID" value="MCL7050070.1"/>
    <property type="molecule type" value="Genomic_DNA"/>
</dbReference>
<feature type="transmembrane region" description="Helical" evidence="11">
    <location>
        <begin position="122"/>
        <end position="143"/>
    </location>
</feature>
<feature type="transmembrane region" description="Helical" evidence="11">
    <location>
        <begin position="94"/>
        <end position="116"/>
    </location>
</feature>
<feature type="transmembrane region" description="Helical" evidence="11">
    <location>
        <begin position="61"/>
        <end position="82"/>
    </location>
</feature>
<dbReference type="Pfam" id="PF23256">
    <property type="entry name" value="CHX17_2nd"/>
    <property type="match status" value="1"/>
</dbReference>
<feature type="transmembrane region" description="Helical" evidence="11">
    <location>
        <begin position="155"/>
        <end position="180"/>
    </location>
</feature>
<dbReference type="GO" id="GO:0015297">
    <property type="term" value="F:antiporter activity"/>
    <property type="evidence" value="ECO:0007669"/>
    <property type="project" value="InterPro"/>
</dbReference>
<sequence>MFDNTWHKVPKGVPNGIPPATNYSVIDRDGTALDDEWLCYVESKVTSSGIWQGENPLDHSLPLFILQLVLVVLVTRIVMFLLKPLRQPRIIADIIGGIILGPSGMGYFAWYANLVFPVKSILILETMANVGLLYFLFLVGLEMDLSVVRRTGKKALVVALSGMALPFVILTIGAAIIQSMKKGSSAHMIFDKYLRTGAHILFYGAALSVTAFTVLARILAELKFHTSELGRLAMASATVNDTLVWIILAVGIAITEKEHHPQPRLGALYVILSAVVFVGFCIFVIRPGIERIIRKTPEGESVSDFYICMILTGVMFLGFVTDSIGIHSIFGAFLFGLVIPNGPLATNLIEKLEYFVSGLMLPLFFTVIGMRTNVRRLTINWFVIVAITLCSLAKIGATFLAAVYYEMPTSEAIALGLLMNTKGVNELIVLNVGRDQKVFDERSFTGMVIMAILTTAIIIPIVTALYRPGGRFVPYKRRTIQKSKPDADLRLLACIHSPRNVPTITRLLDISYPNKRSHIYLYALQLVELTDRASAMLIVHNTRKSGHPMNRTQAQSDQIVNAFQNYEQNATSVTVQPLTAISPYSTMHEDICNLAEDKRVSLIIVPFHKQPTIDGGMEEPNPAFRTVNQNVLANAPCSVGILVDRGLGASAKATNSHSGHHIVVLFLGGADDREALSYALRMSDNPSVSLTVHRFIPGEEARGRSRLHDDDSADNDMLSIFTDTDRERQMDDDIINDFRMKTSNNESVVYLEKVTNNGGETVSAIRSLDNVHDLYIVGRGQGITSPLTDGLTEWSECPELGVIGDILASTDFASSVSVLVVQQYIGLGLHGDGVSSTDSPATHPSPQGFEQQPSKGGPTNNCGKGNQPWQKVYRH</sequence>
<dbReference type="GO" id="GO:0006813">
    <property type="term" value="P:potassium ion transport"/>
    <property type="evidence" value="ECO:0007669"/>
    <property type="project" value="UniProtKB-KW"/>
</dbReference>
<dbReference type="GO" id="GO:0006885">
    <property type="term" value="P:regulation of pH"/>
    <property type="evidence" value="ECO:0007669"/>
    <property type="project" value="TreeGrafter"/>
</dbReference>
<dbReference type="Pfam" id="PF00999">
    <property type="entry name" value="Na_H_Exchanger"/>
    <property type="match status" value="1"/>
</dbReference>
<evidence type="ECO:0000256" key="1">
    <source>
        <dbReference type="ARBA" id="ARBA00004141"/>
    </source>
</evidence>
<feature type="transmembrane region" description="Helical" evidence="11">
    <location>
        <begin position="266"/>
        <end position="285"/>
    </location>
</feature>
<evidence type="ECO:0000256" key="6">
    <source>
        <dbReference type="ARBA" id="ARBA00022989"/>
    </source>
</evidence>
<keyword evidence="5" id="KW-0630">Potassium</keyword>
<feature type="domain" description="Cation/H(+) antiporter C-terminal" evidence="14">
    <location>
        <begin position="662"/>
        <end position="826"/>
    </location>
</feature>
<feature type="domain" description="Cation/H+ exchanger transmembrane" evidence="12">
    <location>
        <begin position="71"/>
        <end position="463"/>
    </location>
</feature>
<dbReference type="AlphaFoldDB" id="A0AA42B3I3"/>
<feature type="compositionally biased region" description="Polar residues" evidence="10">
    <location>
        <begin position="834"/>
        <end position="869"/>
    </location>
</feature>
<feature type="transmembrane region" description="Helical" evidence="11">
    <location>
        <begin position="232"/>
        <end position="254"/>
    </location>
</feature>
<keyword evidence="16" id="KW-1185">Reference proteome</keyword>
<feature type="transmembrane region" description="Helical" evidence="11">
    <location>
        <begin position="306"/>
        <end position="339"/>
    </location>
</feature>
<evidence type="ECO:0000256" key="10">
    <source>
        <dbReference type="SAM" id="MobiDB-lite"/>
    </source>
</evidence>
<evidence type="ECO:0000259" key="12">
    <source>
        <dbReference type="Pfam" id="PF00999"/>
    </source>
</evidence>
<keyword evidence="2" id="KW-0813">Transport</keyword>
<evidence type="ECO:0000256" key="9">
    <source>
        <dbReference type="ARBA" id="ARBA00038341"/>
    </source>
</evidence>
<evidence type="ECO:0000313" key="16">
    <source>
        <dbReference type="Proteomes" id="UP001177140"/>
    </source>
</evidence>
<proteinExistence type="inferred from homology"/>
<feature type="transmembrane region" description="Helical" evidence="11">
    <location>
        <begin position="351"/>
        <end position="369"/>
    </location>
</feature>
<dbReference type="InterPro" id="IPR038770">
    <property type="entry name" value="Na+/solute_symporter_sf"/>
</dbReference>
<feature type="transmembrane region" description="Helical" evidence="11">
    <location>
        <begin position="200"/>
        <end position="220"/>
    </location>
</feature>
<dbReference type="PANTHER" id="PTHR32468">
    <property type="entry name" value="CATION/H + ANTIPORTER"/>
    <property type="match status" value="1"/>
</dbReference>
<feature type="domain" description="Cation/H(+) antiporter central" evidence="13">
    <location>
        <begin position="517"/>
        <end position="653"/>
    </location>
</feature>
<dbReference type="Gene3D" id="3.40.50.12370">
    <property type="match status" value="1"/>
</dbReference>
<evidence type="ECO:0000259" key="13">
    <source>
        <dbReference type="Pfam" id="PF23256"/>
    </source>
</evidence>
<keyword evidence="3" id="KW-0633">Potassium transport</keyword>
<comment type="subcellular location">
    <subcellularLocation>
        <location evidence="1">Membrane</location>
        <topology evidence="1">Multi-pass membrane protein</topology>
    </subcellularLocation>
</comment>
<reference evidence="15" key="1">
    <citation type="submission" date="2022-03" db="EMBL/GenBank/DDBJ databases">
        <title>A functionally conserved STORR gene fusion in Papaver species that diverged 16.8 million years ago.</title>
        <authorList>
            <person name="Catania T."/>
        </authorList>
    </citation>
    <scope>NUCLEOTIDE SEQUENCE</scope>
    <source>
        <strain evidence="15">S-191538</strain>
    </source>
</reference>
<dbReference type="PANTHER" id="PTHR32468:SF26">
    <property type="entry name" value="CATION_H(+) ANTIPORTER 15"/>
    <property type="match status" value="1"/>
</dbReference>
<evidence type="ECO:0000313" key="15">
    <source>
        <dbReference type="EMBL" id="MCL7050070.1"/>
    </source>
</evidence>
<gene>
    <name evidence="15" type="ORF">MKW94_018991</name>
</gene>
<comment type="similarity">
    <text evidence="9">Belongs to the monovalent cation:proton antiporter 2 (CPA2) transporter (TC 2.A.37) family. CHX (TC 2.A.37.4) subfamily.</text>
</comment>
<comment type="caution">
    <text evidence="15">The sequence shown here is derived from an EMBL/GenBank/DDBJ whole genome shotgun (WGS) entry which is preliminary data.</text>
</comment>
<dbReference type="Pfam" id="PF23259">
    <property type="entry name" value="CHX17_C"/>
    <property type="match status" value="1"/>
</dbReference>
<feature type="region of interest" description="Disordered" evidence="10">
    <location>
        <begin position="833"/>
        <end position="875"/>
    </location>
</feature>
<keyword evidence="4 11" id="KW-0812">Transmembrane</keyword>
<name>A0AA42B3I3_PAPNU</name>
<dbReference type="InterPro" id="IPR057291">
    <property type="entry name" value="CHX17_2nd"/>
</dbReference>
<evidence type="ECO:0000256" key="11">
    <source>
        <dbReference type="SAM" id="Phobius"/>
    </source>
</evidence>
<evidence type="ECO:0008006" key="17">
    <source>
        <dbReference type="Google" id="ProtNLM"/>
    </source>
</evidence>
<dbReference type="GO" id="GO:0016020">
    <property type="term" value="C:membrane"/>
    <property type="evidence" value="ECO:0007669"/>
    <property type="project" value="UniProtKB-SubCell"/>
</dbReference>
<dbReference type="Gene3D" id="1.20.1530.20">
    <property type="match status" value="1"/>
</dbReference>
<evidence type="ECO:0000256" key="8">
    <source>
        <dbReference type="ARBA" id="ARBA00023136"/>
    </source>
</evidence>
<dbReference type="GO" id="GO:1902600">
    <property type="term" value="P:proton transmembrane transport"/>
    <property type="evidence" value="ECO:0007669"/>
    <property type="project" value="InterPro"/>
</dbReference>